<evidence type="ECO:0000256" key="3">
    <source>
        <dbReference type="ARBA" id="ARBA00022833"/>
    </source>
</evidence>
<name>A0AA35XBH1_GEOBA</name>
<dbReference type="PROSITE" id="PS50089">
    <property type="entry name" value="ZF_RING_2"/>
    <property type="match status" value="1"/>
</dbReference>
<dbReference type="EMBL" id="CASHTH010003412">
    <property type="protein sequence ID" value="CAI8044652.1"/>
    <property type="molecule type" value="Genomic_DNA"/>
</dbReference>
<evidence type="ECO:0000313" key="7">
    <source>
        <dbReference type="Proteomes" id="UP001174909"/>
    </source>
</evidence>
<evidence type="ECO:0000259" key="5">
    <source>
        <dbReference type="PROSITE" id="PS50089"/>
    </source>
</evidence>
<dbReference type="SUPFAM" id="SSF57850">
    <property type="entry name" value="RING/U-box"/>
    <property type="match status" value="1"/>
</dbReference>
<keyword evidence="1" id="KW-0479">Metal-binding</keyword>
<keyword evidence="6" id="KW-0675">Receptor</keyword>
<reference evidence="6" key="1">
    <citation type="submission" date="2023-03" db="EMBL/GenBank/DDBJ databases">
        <authorList>
            <person name="Steffen K."/>
            <person name="Cardenas P."/>
        </authorList>
    </citation>
    <scope>NUCLEOTIDE SEQUENCE</scope>
</reference>
<keyword evidence="2 4" id="KW-0863">Zinc-finger</keyword>
<protein>
    <submittedName>
        <fullName evidence="6">TNF receptor-associated factor 4</fullName>
    </submittedName>
</protein>
<evidence type="ECO:0000313" key="6">
    <source>
        <dbReference type="EMBL" id="CAI8044652.1"/>
    </source>
</evidence>
<dbReference type="InterPro" id="IPR013083">
    <property type="entry name" value="Znf_RING/FYVE/PHD"/>
</dbReference>
<sequence>LFSPRFPLPPNFPLFNHIREKSKSRLMAATHYEFVGEVPLDILCGICLLVPHDPQRVTCCGRHFCHPCISEWMQVQCGQCPLCFRPNTSHHDDPSLAQRILLFHVYCTSRQKGCNWQGTLRDLEV</sequence>
<dbReference type="AlphaFoldDB" id="A0AA35XBH1"/>
<dbReference type="Proteomes" id="UP001174909">
    <property type="component" value="Unassembled WGS sequence"/>
</dbReference>
<evidence type="ECO:0000256" key="4">
    <source>
        <dbReference type="PROSITE-ProRule" id="PRU00175"/>
    </source>
</evidence>
<evidence type="ECO:0000256" key="1">
    <source>
        <dbReference type="ARBA" id="ARBA00022723"/>
    </source>
</evidence>
<feature type="domain" description="RING-type" evidence="5">
    <location>
        <begin position="44"/>
        <end position="83"/>
    </location>
</feature>
<evidence type="ECO:0000256" key="2">
    <source>
        <dbReference type="ARBA" id="ARBA00022771"/>
    </source>
</evidence>
<dbReference type="InterPro" id="IPR001841">
    <property type="entry name" value="Znf_RING"/>
</dbReference>
<keyword evidence="3" id="KW-0862">Zinc</keyword>
<dbReference type="InterPro" id="IPR018957">
    <property type="entry name" value="Znf_C3HC4_RING-type"/>
</dbReference>
<dbReference type="GO" id="GO:0008270">
    <property type="term" value="F:zinc ion binding"/>
    <property type="evidence" value="ECO:0007669"/>
    <property type="project" value="UniProtKB-KW"/>
</dbReference>
<organism evidence="6 7">
    <name type="scientific">Geodia barretti</name>
    <name type="common">Barrett's horny sponge</name>
    <dbReference type="NCBI Taxonomy" id="519541"/>
    <lineage>
        <taxon>Eukaryota</taxon>
        <taxon>Metazoa</taxon>
        <taxon>Porifera</taxon>
        <taxon>Demospongiae</taxon>
        <taxon>Heteroscleromorpha</taxon>
        <taxon>Tetractinellida</taxon>
        <taxon>Astrophorina</taxon>
        <taxon>Geodiidae</taxon>
        <taxon>Geodia</taxon>
    </lineage>
</organism>
<gene>
    <name evidence="6" type="ORF">GBAR_LOCUS24752</name>
</gene>
<dbReference type="Pfam" id="PF00097">
    <property type="entry name" value="zf-C3HC4"/>
    <property type="match status" value="1"/>
</dbReference>
<dbReference type="GO" id="GO:0043122">
    <property type="term" value="P:regulation of canonical NF-kappaB signal transduction"/>
    <property type="evidence" value="ECO:0007669"/>
    <property type="project" value="TreeGrafter"/>
</dbReference>
<keyword evidence="7" id="KW-1185">Reference proteome</keyword>
<dbReference type="PANTHER" id="PTHR10131:SF94">
    <property type="entry name" value="TNF RECEPTOR-ASSOCIATED FACTOR 4"/>
    <property type="match status" value="1"/>
</dbReference>
<feature type="non-terminal residue" evidence="6">
    <location>
        <position position="1"/>
    </location>
</feature>
<comment type="caution">
    <text evidence="6">The sequence shown here is derived from an EMBL/GenBank/DDBJ whole genome shotgun (WGS) entry which is preliminary data.</text>
</comment>
<dbReference type="PANTHER" id="PTHR10131">
    <property type="entry name" value="TNF RECEPTOR ASSOCIATED FACTOR"/>
    <property type="match status" value="1"/>
</dbReference>
<proteinExistence type="predicted"/>
<accession>A0AA35XBH1</accession>
<dbReference type="Gene3D" id="3.30.40.10">
    <property type="entry name" value="Zinc/RING finger domain, C3HC4 (zinc finger)"/>
    <property type="match status" value="1"/>
</dbReference>